<evidence type="ECO:0000256" key="8">
    <source>
        <dbReference type="ARBA" id="ARBA00023015"/>
    </source>
</evidence>
<dbReference type="eggNOG" id="KOG1721">
    <property type="taxonomic scope" value="Eukaryota"/>
</dbReference>
<keyword evidence="8" id="KW-0805">Transcription regulation</keyword>
<evidence type="ECO:0008006" key="18">
    <source>
        <dbReference type="Google" id="ProtNLM"/>
    </source>
</evidence>
<feature type="domain" description="C2H2-type" evidence="13">
    <location>
        <begin position="455"/>
        <end position="482"/>
    </location>
</feature>
<dbReference type="Pfam" id="PF00096">
    <property type="entry name" value="zf-C2H2"/>
    <property type="match status" value="9"/>
</dbReference>
<dbReference type="PROSITE" id="PS50805">
    <property type="entry name" value="KRAB"/>
    <property type="match status" value="2"/>
</dbReference>
<keyword evidence="4" id="KW-0479">Metal-binding</keyword>
<dbReference type="FunFam" id="3.30.160.60:FF:000060">
    <property type="entry name" value="zinc finger protein 436"/>
    <property type="match status" value="1"/>
</dbReference>
<dbReference type="EMBL" id="AKHW03000746">
    <property type="protein sequence ID" value="KYO44519.1"/>
    <property type="molecule type" value="Genomic_DNA"/>
</dbReference>
<comment type="subcellular location">
    <subcellularLocation>
        <location evidence="2">Nucleus</location>
    </subcellularLocation>
</comment>
<gene>
    <name evidence="16" type="ORF">Y1Q_0008130</name>
</gene>
<feature type="domain" description="C2H2-type" evidence="13">
    <location>
        <begin position="510"/>
        <end position="537"/>
    </location>
</feature>
<comment type="caution">
    <text evidence="16">The sequence shown here is derived from an EMBL/GenBank/DDBJ whole genome shotgun (WGS) entry which is preliminary data.</text>
</comment>
<organism evidence="16 17">
    <name type="scientific">Alligator mississippiensis</name>
    <name type="common">American alligator</name>
    <dbReference type="NCBI Taxonomy" id="8496"/>
    <lineage>
        <taxon>Eukaryota</taxon>
        <taxon>Metazoa</taxon>
        <taxon>Chordata</taxon>
        <taxon>Craniata</taxon>
        <taxon>Vertebrata</taxon>
        <taxon>Euteleostomi</taxon>
        <taxon>Archelosauria</taxon>
        <taxon>Archosauria</taxon>
        <taxon>Crocodylia</taxon>
        <taxon>Alligatoridae</taxon>
        <taxon>Alligatorinae</taxon>
        <taxon>Alligator</taxon>
    </lineage>
</organism>
<dbReference type="CDD" id="cd07765">
    <property type="entry name" value="KRAB_A-box"/>
    <property type="match status" value="2"/>
</dbReference>
<dbReference type="Gene3D" id="3.30.160.60">
    <property type="entry name" value="Classic Zinc Finger"/>
    <property type="match status" value="9"/>
</dbReference>
<feature type="domain" description="C2H2-type" evidence="13">
    <location>
        <begin position="594"/>
        <end position="621"/>
    </location>
</feature>
<dbReference type="FunFam" id="3.30.160.60:FF:000176">
    <property type="entry name" value="zinc finger protein 70"/>
    <property type="match status" value="1"/>
</dbReference>
<dbReference type="InterPro" id="IPR003655">
    <property type="entry name" value="aKRAB"/>
</dbReference>
<dbReference type="FunFam" id="3.30.160.60:FF:001954">
    <property type="entry name" value="Zinc finger protein 787"/>
    <property type="match status" value="1"/>
</dbReference>
<feature type="domain" description="C2H2-type" evidence="13">
    <location>
        <begin position="538"/>
        <end position="565"/>
    </location>
</feature>
<dbReference type="SUPFAM" id="SSF57667">
    <property type="entry name" value="beta-beta-alpha zinc fingers"/>
    <property type="match status" value="5"/>
</dbReference>
<evidence type="ECO:0000313" key="16">
    <source>
        <dbReference type="EMBL" id="KYO44519.1"/>
    </source>
</evidence>
<evidence type="ECO:0000259" key="15">
    <source>
        <dbReference type="PROSITE" id="PS50806"/>
    </source>
</evidence>
<dbReference type="AlphaFoldDB" id="A0A151P6J1"/>
<evidence type="ECO:0000256" key="12">
    <source>
        <dbReference type="PROSITE-ProRule" id="PRU00042"/>
    </source>
</evidence>
<dbReference type="InterPro" id="IPR013087">
    <property type="entry name" value="Znf_C2H2_type"/>
</dbReference>
<dbReference type="SUPFAM" id="SSF109640">
    <property type="entry name" value="KRAB domain (Kruppel-associated box)"/>
    <property type="match status" value="2"/>
</dbReference>
<dbReference type="GO" id="GO:0000785">
    <property type="term" value="C:chromatin"/>
    <property type="evidence" value="ECO:0007669"/>
    <property type="project" value="TreeGrafter"/>
</dbReference>
<evidence type="ECO:0000256" key="1">
    <source>
        <dbReference type="ARBA" id="ARBA00003767"/>
    </source>
</evidence>
<feature type="domain" description="C2H2-type" evidence="13">
    <location>
        <begin position="399"/>
        <end position="426"/>
    </location>
</feature>
<evidence type="ECO:0000256" key="4">
    <source>
        <dbReference type="ARBA" id="ARBA00022723"/>
    </source>
</evidence>
<keyword evidence="6 12" id="KW-0863">Zinc-finger</keyword>
<evidence type="ECO:0000256" key="3">
    <source>
        <dbReference type="ARBA" id="ARBA00006991"/>
    </source>
</evidence>
<evidence type="ECO:0000256" key="7">
    <source>
        <dbReference type="ARBA" id="ARBA00022833"/>
    </source>
</evidence>
<dbReference type="FunFam" id="3.30.160.60:FF:002343">
    <property type="entry name" value="Zinc finger protein 33A"/>
    <property type="match status" value="2"/>
</dbReference>
<feature type="domain" description="KRAB-related" evidence="15">
    <location>
        <begin position="156"/>
        <end position="220"/>
    </location>
</feature>
<dbReference type="SMART" id="SM00355">
    <property type="entry name" value="ZnF_C2H2"/>
    <property type="match status" value="9"/>
</dbReference>
<dbReference type="PROSITE" id="PS50157">
    <property type="entry name" value="ZINC_FINGER_C2H2_2"/>
    <property type="match status" value="9"/>
</dbReference>
<dbReference type="Proteomes" id="UP000050525">
    <property type="component" value="Unassembled WGS sequence"/>
</dbReference>
<dbReference type="GO" id="GO:0000981">
    <property type="term" value="F:DNA-binding transcription factor activity, RNA polymerase II-specific"/>
    <property type="evidence" value="ECO:0007669"/>
    <property type="project" value="TreeGrafter"/>
</dbReference>
<dbReference type="PROSITE" id="PS50806">
    <property type="entry name" value="KRAB_RELATED"/>
    <property type="match status" value="2"/>
</dbReference>
<evidence type="ECO:0000256" key="11">
    <source>
        <dbReference type="ARBA" id="ARBA00023242"/>
    </source>
</evidence>
<protein>
    <recommendedName>
        <fullName evidence="18">Zinc finger protein 436-like</fullName>
    </recommendedName>
</protein>
<dbReference type="InterPro" id="IPR001909">
    <property type="entry name" value="KRAB"/>
</dbReference>
<sequence length="626" mass="71912">MTAPAPAQRWEAFEDVALYFTQKEWELLRDGDKVLYQEQMLRNYQALVSLGYQGPTPDLICRIQRGDMELWVCDDEDPKESMWSEGLSSGAWMPSEDCRSSLLEEPMGLELLPARCQLPALQEQKPTEPQKSPMCTEKFKVQGEARSHKARDHSGKFPEAFEDVALYFTQKEWELLGDGDKVLYQDQMLRNYQALVSLGCQGPMPDLINRIQRGELELWVCDDEDLGENAWFEGLSPDLSDMEDTWDLLAEEKFMDLFPGPDLSLKTGSWTPLRGYYSALLEEPTDLNPFAASNQLPALWGQRAAEPQMSPVYREGFKEQRDVRSQEGRAYSGEVLYPYSTDMLFKSRVCDENFWDQQELRGTHRRETTAHACAQCGKSFRYKSRLLEHQRTHSGERPHLCGDCGKSFASPSQLRVHRRIHTGEKPYHCSHCGKSFNQASPLQVHQRIHTGEKPYRCDQCGKSFRQSSALIQHQHVHSGEKPHCTECGKSFNSPSHLRVHRRLHTGEKPHRCPECGKSFNSSSHLRVHRRVHTGEKPYGCAECEKSFTRPDLLRVHLRVHTGEKPYHCTECGKSFTRPSNLQSHQRVHTGEKPYRCGQCGKRFTRPSYLRVHQGMHAGEEELVPQS</sequence>
<reference evidence="16 17" key="1">
    <citation type="journal article" date="2012" name="Genome Biol.">
        <title>Sequencing three crocodilian genomes to illuminate the evolution of archosaurs and amniotes.</title>
        <authorList>
            <person name="St John J.A."/>
            <person name="Braun E.L."/>
            <person name="Isberg S.R."/>
            <person name="Miles L.G."/>
            <person name="Chong A.Y."/>
            <person name="Gongora J."/>
            <person name="Dalzell P."/>
            <person name="Moran C."/>
            <person name="Bed'hom B."/>
            <person name="Abzhanov A."/>
            <person name="Burgess S.C."/>
            <person name="Cooksey A.M."/>
            <person name="Castoe T.A."/>
            <person name="Crawford N.G."/>
            <person name="Densmore L.D."/>
            <person name="Drew J.C."/>
            <person name="Edwards S.V."/>
            <person name="Faircloth B.C."/>
            <person name="Fujita M.K."/>
            <person name="Greenwold M.J."/>
            <person name="Hoffmann F.G."/>
            <person name="Howard J.M."/>
            <person name="Iguchi T."/>
            <person name="Janes D.E."/>
            <person name="Khan S.Y."/>
            <person name="Kohno S."/>
            <person name="de Koning A.J."/>
            <person name="Lance S.L."/>
            <person name="McCarthy F.M."/>
            <person name="McCormack J.E."/>
            <person name="Merchant M.E."/>
            <person name="Peterson D.G."/>
            <person name="Pollock D.D."/>
            <person name="Pourmand N."/>
            <person name="Raney B.J."/>
            <person name="Roessler K.A."/>
            <person name="Sanford J.R."/>
            <person name="Sawyer R.H."/>
            <person name="Schmidt C.J."/>
            <person name="Triplett E.W."/>
            <person name="Tuberville T.D."/>
            <person name="Venegas-Anaya M."/>
            <person name="Howard J.T."/>
            <person name="Jarvis E.D."/>
            <person name="Guillette L.J.Jr."/>
            <person name="Glenn T.C."/>
            <person name="Green R.E."/>
            <person name="Ray D.A."/>
        </authorList>
    </citation>
    <scope>NUCLEOTIDE SEQUENCE [LARGE SCALE GENOMIC DNA]</scope>
    <source>
        <strain evidence="16">KSC_2009_1</strain>
    </source>
</reference>
<dbReference type="Pfam" id="PF01352">
    <property type="entry name" value="KRAB"/>
    <property type="match status" value="2"/>
</dbReference>
<dbReference type="InterPro" id="IPR036236">
    <property type="entry name" value="Znf_C2H2_sf"/>
</dbReference>
<evidence type="ECO:0000256" key="10">
    <source>
        <dbReference type="ARBA" id="ARBA00023163"/>
    </source>
</evidence>
<comment type="function">
    <text evidence="1">May be involved in transcriptional regulation.</text>
</comment>
<dbReference type="SMART" id="SM00349">
    <property type="entry name" value="KRAB"/>
    <property type="match status" value="2"/>
</dbReference>
<dbReference type="PROSITE" id="PS00028">
    <property type="entry name" value="ZINC_FINGER_C2H2_1"/>
    <property type="match status" value="9"/>
</dbReference>
<name>A0A151P6J1_ALLMI</name>
<evidence type="ECO:0000259" key="13">
    <source>
        <dbReference type="PROSITE" id="PS50157"/>
    </source>
</evidence>
<keyword evidence="10" id="KW-0804">Transcription</keyword>
<evidence type="ECO:0000256" key="5">
    <source>
        <dbReference type="ARBA" id="ARBA00022737"/>
    </source>
</evidence>
<dbReference type="PANTHER" id="PTHR14003:SF23">
    <property type="entry name" value="ZINC FINGER PROTEIN 143"/>
    <property type="match status" value="1"/>
</dbReference>
<feature type="domain" description="C2H2-type" evidence="13">
    <location>
        <begin position="482"/>
        <end position="509"/>
    </location>
</feature>
<keyword evidence="5" id="KW-0677">Repeat</keyword>
<evidence type="ECO:0000256" key="9">
    <source>
        <dbReference type="ARBA" id="ARBA00023125"/>
    </source>
</evidence>
<keyword evidence="7" id="KW-0862">Zinc</keyword>
<comment type="similarity">
    <text evidence="3">Belongs to the krueppel C2H2-type zinc-finger protein family.</text>
</comment>
<feature type="domain" description="C2H2-type" evidence="13">
    <location>
        <begin position="371"/>
        <end position="398"/>
    </location>
</feature>
<dbReference type="FunFam" id="3.30.160.60:FF:000663">
    <property type="entry name" value="Zinc finger protein 45"/>
    <property type="match status" value="1"/>
</dbReference>
<keyword evidence="9" id="KW-0238">DNA-binding</keyword>
<keyword evidence="11" id="KW-0539">Nucleus</keyword>
<evidence type="ECO:0000313" key="17">
    <source>
        <dbReference type="Proteomes" id="UP000050525"/>
    </source>
</evidence>
<dbReference type="GO" id="GO:0000978">
    <property type="term" value="F:RNA polymerase II cis-regulatory region sequence-specific DNA binding"/>
    <property type="evidence" value="ECO:0007669"/>
    <property type="project" value="TreeGrafter"/>
</dbReference>
<dbReference type="GO" id="GO:0031519">
    <property type="term" value="C:PcG protein complex"/>
    <property type="evidence" value="ECO:0007669"/>
    <property type="project" value="TreeGrafter"/>
</dbReference>
<dbReference type="FunFam" id="3.30.160.60:FF:000213">
    <property type="entry name" value="Zinc finger protein 624"/>
    <property type="match status" value="1"/>
</dbReference>
<proteinExistence type="inferred from homology"/>
<dbReference type="GO" id="GO:0005667">
    <property type="term" value="C:transcription regulator complex"/>
    <property type="evidence" value="ECO:0007669"/>
    <property type="project" value="TreeGrafter"/>
</dbReference>
<evidence type="ECO:0000256" key="2">
    <source>
        <dbReference type="ARBA" id="ARBA00004123"/>
    </source>
</evidence>
<dbReference type="InterPro" id="IPR036051">
    <property type="entry name" value="KRAB_dom_sf"/>
</dbReference>
<feature type="domain" description="C2H2-type" evidence="13">
    <location>
        <begin position="427"/>
        <end position="454"/>
    </location>
</feature>
<dbReference type="FunFam" id="3.30.160.60:FF:002005">
    <property type="entry name" value="Zinc finger protein 200"/>
    <property type="match status" value="1"/>
</dbReference>
<dbReference type="GO" id="GO:0008270">
    <property type="term" value="F:zinc ion binding"/>
    <property type="evidence" value="ECO:0007669"/>
    <property type="project" value="UniProtKB-KW"/>
</dbReference>
<evidence type="ECO:0000256" key="6">
    <source>
        <dbReference type="ARBA" id="ARBA00022771"/>
    </source>
</evidence>
<keyword evidence="17" id="KW-1185">Reference proteome</keyword>
<accession>A0A151P6J1</accession>
<feature type="domain" description="KRAB" evidence="14">
    <location>
        <begin position="11"/>
        <end position="83"/>
    </location>
</feature>
<dbReference type="FunFam" id="3.30.160.60:FF:000987">
    <property type="entry name" value="Zinc finger protein 275"/>
    <property type="match status" value="1"/>
</dbReference>
<feature type="domain" description="C2H2-type" evidence="13">
    <location>
        <begin position="566"/>
        <end position="593"/>
    </location>
</feature>
<dbReference type="PANTHER" id="PTHR14003">
    <property type="entry name" value="TRANSCRIPTIONAL REPRESSOR PROTEIN YY"/>
    <property type="match status" value="1"/>
</dbReference>
<dbReference type="Gene3D" id="6.10.140.140">
    <property type="match status" value="2"/>
</dbReference>
<evidence type="ECO:0000259" key="14">
    <source>
        <dbReference type="PROSITE" id="PS50805"/>
    </source>
</evidence>
<feature type="domain" description="KRAB" evidence="14">
    <location>
        <begin position="159"/>
        <end position="231"/>
    </location>
</feature>
<feature type="domain" description="KRAB-related" evidence="15">
    <location>
        <begin position="8"/>
        <end position="72"/>
    </location>
</feature>